<feature type="domain" description="B box-type" evidence="9">
    <location>
        <begin position="447"/>
        <end position="492"/>
    </location>
</feature>
<dbReference type="Gene3D" id="3.10.10.10">
    <property type="entry name" value="HIV Type 1 Reverse Transcriptase, subunit A, domain 1"/>
    <property type="match status" value="1"/>
</dbReference>
<protein>
    <recommendedName>
        <fullName evidence="2">ribonuclease H</fullName>
        <ecNumber evidence="2">3.1.26.4</ecNumber>
    </recommendedName>
</protein>
<dbReference type="PROSITE" id="PS50119">
    <property type="entry name" value="ZF_BBOX"/>
    <property type="match status" value="1"/>
</dbReference>
<dbReference type="SMART" id="SM00184">
    <property type="entry name" value="RING"/>
    <property type="match status" value="1"/>
</dbReference>
<comment type="similarity">
    <text evidence="1">Belongs to the beta type-B retroviral polymerase family. HERV class-II K(HML-2) pol subfamily.</text>
</comment>
<dbReference type="InterPro" id="IPR043136">
    <property type="entry name" value="B30.2/SPRY_sf"/>
</dbReference>
<dbReference type="Pfam" id="PF13445">
    <property type="entry name" value="zf-RING_UBOX"/>
    <property type="match status" value="1"/>
</dbReference>
<keyword evidence="13" id="KW-1185">Reference proteome</keyword>
<dbReference type="FunFam" id="3.30.70.270:FF:000026">
    <property type="entry name" value="Transposon Ty3-G Gag-Pol polyprotein"/>
    <property type="match status" value="1"/>
</dbReference>
<feature type="domain" description="Reverse transcriptase" evidence="11">
    <location>
        <begin position="1"/>
        <end position="95"/>
    </location>
</feature>
<dbReference type="SUPFAM" id="SSF56672">
    <property type="entry name" value="DNA/RNA polymerases"/>
    <property type="match status" value="1"/>
</dbReference>
<feature type="domain" description="B30.2/SPRY" evidence="10">
    <location>
        <begin position="641"/>
        <end position="827"/>
    </location>
</feature>
<dbReference type="AlphaFoldDB" id="A0A3P9DSR3"/>
<dbReference type="GeneTree" id="ENSGT00970000193381"/>
<dbReference type="PROSITE" id="PS00518">
    <property type="entry name" value="ZF_RING_1"/>
    <property type="match status" value="1"/>
</dbReference>
<dbReference type="FunFam" id="2.60.120.920:FF:000004">
    <property type="entry name" value="Butyrophilin subfamily 1 member A1"/>
    <property type="match status" value="1"/>
</dbReference>
<feature type="coiled-coil region" evidence="7">
    <location>
        <begin position="547"/>
        <end position="599"/>
    </location>
</feature>
<dbReference type="SMART" id="SM00589">
    <property type="entry name" value="PRY"/>
    <property type="match status" value="1"/>
</dbReference>
<evidence type="ECO:0000256" key="7">
    <source>
        <dbReference type="SAM" id="Coils"/>
    </source>
</evidence>
<evidence type="ECO:0000259" key="11">
    <source>
        <dbReference type="PROSITE" id="PS50878"/>
    </source>
</evidence>
<dbReference type="InterPro" id="IPR027370">
    <property type="entry name" value="Znf-RING_euk"/>
</dbReference>
<feature type="domain" description="RING-type" evidence="8">
    <location>
        <begin position="368"/>
        <end position="408"/>
    </location>
</feature>
<dbReference type="InterPro" id="IPR013320">
    <property type="entry name" value="ConA-like_dom_sf"/>
</dbReference>
<dbReference type="PROSITE" id="PS50878">
    <property type="entry name" value="RT_POL"/>
    <property type="match status" value="1"/>
</dbReference>
<dbReference type="GO" id="GO:0004523">
    <property type="term" value="F:RNA-DNA hybrid ribonuclease activity"/>
    <property type="evidence" value="ECO:0007669"/>
    <property type="project" value="UniProtKB-EC"/>
</dbReference>
<dbReference type="FunFam" id="3.30.70.270:FF:000003">
    <property type="entry name" value="Transposon Ty3-G Gag-Pol polyprotein"/>
    <property type="match status" value="1"/>
</dbReference>
<dbReference type="Proteomes" id="UP000265160">
    <property type="component" value="LG3"/>
</dbReference>
<dbReference type="InterPro" id="IPR050951">
    <property type="entry name" value="Retrovirus_Pol_polyprotein"/>
</dbReference>
<organism evidence="12 13">
    <name type="scientific">Maylandia zebra</name>
    <name type="common">zebra mbuna</name>
    <dbReference type="NCBI Taxonomy" id="106582"/>
    <lineage>
        <taxon>Eukaryota</taxon>
        <taxon>Metazoa</taxon>
        <taxon>Chordata</taxon>
        <taxon>Craniata</taxon>
        <taxon>Vertebrata</taxon>
        <taxon>Euteleostomi</taxon>
        <taxon>Actinopterygii</taxon>
        <taxon>Neopterygii</taxon>
        <taxon>Teleostei</taxon>
        <taxon>Neoteleostei</taxon>
        <taxon>Acanthomorphata</taxon>
        <taxon>Ovalentaria</taxon>
        <taxon>Cichlomorphae</taxon>
        <taxon>Cichliformes</taxon>
        <taxon>Cichlidae</taxon>
        <taxon>African cichlids</taxon>
        <taxon>Pseudocrenilabrinae</taxon>
        <taxon>Haplochromini</taxon>
        <taxon>Maylandia</taxon>
        <taxon>Maylandia zebra complex</taxon>
    </lineage>
</organism>
<dbReference type="Gene3D" id="3.30.70.270">
    <property type="match status" value="2"/>
</dbReference>
<dbReference type="Ensembl" id="ENSMZET00005038801.1">
    <property type="protein sequence ID" value="ENSMZEP00005037494.1"/>
    <property type="gene ID" value="ENSMZEG00005027961.1"/>
</dbReference>
<name>A0A3P9DSR3_9CICH</name>
<dbReference type="InterPro" id="IPR006574">
    <property type="entry name" value="PRY"/>
</dbReference>
<evidence type="ECO:0000313" key="13">
    <source>
        <dbReference type="Proteomes" id="UP000265160"/>
    </source>
</evidence>
<keyword evidence="4 6" id="KW-0863">Zinc-finger</keyword>
<dbReference type="InterPro" id="IPR000315">
    <property type="entry name" value="Znf_B-box"/>
</dbReference>
<dbReference type="Pfam" id="PF17919">
    <property type="entry name" value="RT_RNaseH_2"/>
    <property type="match status" value="1"/>
</dbReference>
<dbReference type="CDD" id="cd12893">
    <property type="entry name" value="SPRY_PRY_TRIM35"/>
    <property type="match status" value="1"/>
</dbReference>
<keyword evidence="7" id="KW-0175">Coiled coil</keyword>
<sequence length="827" mass="94387">MLTINTHKGLFRFCRLPFGITSAPALFQRAIDQILSGLPGVQCYLDDILCTGADDEEHLRNLDATLQRLKEYGLRVRKEKCDFFQSSVEYLEHVIDENGHHTAPSKITAIVDAPPPRNVSQLKSFLGLLNYYGRFIPNLASLLKPLHNLLRKEEAWEWTASCQEAFQKAKDSLTASEVLTHFNPKFPIQLACDASPYGVGAVISHILPNGEERPIAFASRTLNTAESNYAQLEREALSIVFGVRKFHQYLYGRKFTLFTDHRPLTTILGPYTGIPSLAASRLQRWALILSGHSYDIKYRKSESHCNADGLSRLPLPVKKPVSDTVEILYFREVETAPVLAVQVKKASRNDPVLSAVLDWIIKEEDLCCTVCQEVFRDPVILSCSHSFCKDCLKRWWRERPTHECPVCKKRSVYDPPLNRALRNLCESFLQERDQRASEALCSRHSEKLKLFCLDHQQPVCVKLKLFCLDHQQPVCVVCCASEKHTNHRFRPIDEAAQQHKKELQETLEPLKEKLKVCEEVQVKFDQTAEHIKVQARHTERQIKEQFKKLHQFLAEEEEARLAALREEEEQKSGMMKEKMEALSREIAALSDTVRATEEELRAEDVSFLHNYKAAVERVQRCPLLDDPQLPSGALIDQAKHLGNLTFNIWNKMKDMVSYTPLILDPNTAHPKLILSEDLTSVRGGERQQLPDNPERFDYYSSVLGSEGFNSGTHSWDVDVGDSTVWGLGVLAESVQRKGSKYSPLTGSTTGLWIIGFNKGKYYTLSPSAESALSVEKKLQRIRVNLDWNRGKLSFSDPDTNTHIHTFTHTFTHRMFPYIWTDDDEVKI</sequence>
<dbReference type="InterPro" id="IPR003879">
    <property type="entry name" value="Butyrophylin_SPRY"/>
</dbReference>
<dbReference type="PANTHER" id="PTHR37984">
    <property type="entry name" value="PROTEIN CBG26694"/>
    <property type="match status" value="1"/>
</dbReference>
<dbReference type="InterPro" id="IPR000477">
    <property type="entry name" value="RT_dom"/>
</dbReference>
<dbReference type="CDD" id="cd09274">
    <property type="entry name" value="RNase_HI_RT_Ty3"/>
    <property type="match status" value="1"/>
</dbReference>
<reference evidence="12" key="2">
    <citation type="submission" date="2025-08" db="UniProtKB">
        <authorList>
            <consortium name="Ensembl"/>
        </authorList>
    </citation>
    <scope>IDENTIFICATION</scope>
</reference>
<dbReference type="InterPro" id="IPR017907">
    <property type="entry name" value="Znf_RING_CS"/>
</dbReference>
<evidence type="ECO:0000313" key="12">
    <source>
        <dbReference type="Ensembl" id="ENSMZEP00005037494.1"/>
    </source>
</evidence>
<evidence type="ECO:0000259" key="9">
    <source>
        <dbReference type="PROSITE" id="PS50119"/>
    </source>
</evidence>
<dbReference type="FunFam" id="3.10.20.370:FF:000001">
    <property type="entry name" value="Retrovirus-related Pol polyprotein from transposon 17.6-like protein"/>
    <property type="match status" value="1"/>
</dbReference>
<dbReference type="InterPro" id="IPR001841">
    <property type="entry name" value="Znf_RING"/>
</dbReference>
<dbReference type="InterPro" id="IPR043502">
    <property type="entry name" value="DNA/RNA_pol_sf"/>
</dbReference>
<dbReference type="SUPFAM" id="SSF57850">
    <property type="entry name" value="RING/U-box"/>
    <property type="match status" value="1"/>
</dbReference>
<dbReference type="Pfam" id="PF00622">
    <property type="entry name" value="SPRY"/>
    <property type="match status" value="1"/>
</dbReference>
<dbReference type="PROSITE" id="PS50089">
    <property type="entry name" value="ZF_RING_2"/>
    <property type="match status" value="1"/>
</dbReference>
<evidence type="ECO:0000256" key="3">
    <source>
        <dbReference type="ARBA" id="ARBA00022723"/>
    </source>
</evidence>
<evidence type="ECO:0000256" key="2">
    <source>
        <dbReference type="ARBA" id="ARBA00012180"/>
    </source>
</evidence>
<evidence type="ECO:0000259" key="8">
    <source>
        <dbReference type="PROSITE" id="PS50089"/>
    </source>
</evidence>
<reference evidence="12 13" key="1">
    <citation type="journal article" date="2014" name="Nature">
        <title>The genomic substrate for adaptive radiation in African cichlid fish.</title>
        <authorList>
            <person name="Brawand D."/>
            <person name="Wagner C.E."/>
            <person name="Li Y.I."/>
            <person name="Malinsky M."/>
            <person name="Keller I."/>
            <person name="Fan S."/>
            <person name="Simakov O."/>
            <person name="Ng A.Y."/>
            <person name="Lim Z.W."/>
            <person name="Bezault E."/>
            <person name="Turner-Maier J."/>
            <person name="Johnson J."/>
            <person name="Alcazar R."/>
            <person name="Noh H.J."/>
            <person name="Russell P."/>
            <person name="Aken B."/>
            <person name="Alfoldi J."/>
            <person name="Amemiya C."/>
            <person name="Azzouzi N."/>
            <person name="Baroiller J.F."/>
            <person name="Barloy-Hubler F."/>
            <person name="Berlin A."/>
            <person name="Bloomquist R."/>
            <person name="Carleton K.L."/>
            <person name="Conte M.A."/>
            <person name="D'Cotta H."/>
            <person name="Eshel O."/>
            <person name="Gaffney L."/>
            <person name="Galibert F."/>
            <person name="Gante H.F."/>
            <person name="Gnerre S."/>
            <person name="Greuter L."/>
            <person name="Guyon R."/>
            <person name="Haddad N.S."/>
            <person name="Haerty W."/>
            <person name="Harris R.M."/>
            <person name="Hofmann H.A."/>
            <person name="Hourlier T."/>
            <person name="Hulata G."/>
            <person name="Jaffe D.B."/>
            <person name="Lara M."/>
            <person name="Lee A.P."/>
            <person name="MacCallum I."/>
            <person name="Mwaiko S."/>
            <person name="Nikaido M."/>
            <person name="Nishihara H."/>
            <person name="Ozouf-Costaz C."/>
            <person name="Penman D.J."/>
            <person name="Przybylski D."/>
            <person name="Rakotomanga M."/>
            <person name="Renn S.C.P."/>
            <person name="Ribeiro F.J."/>
            <person name="Ron M."/>
            <person name="Salzburger W."/>
            <person name="Sanchez-Pulido L."/>
            <person name="Santos M.E."/>
            <person name="Searle S."/>
            <person name="Sharpe T."/>
            <person name="Swofford R."/>
            <person name="Tan F.J."/>
            <person name="Williams L."/>
            <person name="Young S."/>
            <person name="Yin S."/>
            <person name="Okada N."/>
            <person name="Kocher T.D."/>
            <person name="Miska E.A."/>
            <person name="Lander E.S."/>
            <person name="Venkatesh B."/>
            <person name="Fernald R.D."/>
            <person name="Meyer A."/>
            <person name="Ponting C.P."/>
            <person name="Streelman J.T."/>
            <person name="Lindblad-Toh K."/>
            <person name="Seehausen O."/>
            <person name="Di Palma F."/>
        </authorList>
    </citation>
    <scope>NUCLEOTIDE SEQUENCE</scope>
</reference>
<proteinExistence type="inferred from homology"/>
<dbReference type="Pfam" id="PF00643">
    <property type="entry name" value="zf-B_box"/>
    <property type="match status" value="1"/>
</dbReference>
<dbReference type="SUPFAM" id="SSF49899">
    <property type="entry name" value="Concanavalin A-like lectins/glucanases"/>
    <property type="match status" value="1"/>
</dbReference>
<dbReference type="InterPro" id="IPR013083">
    <property type="entry name" value="Znf_RING/FYVE/PHD"/>
</dbReference>
<dbReference type="SUPFAM" id="SSF57845">
    <property type="entry name" value="B-box zinc-binding domain"/>
    <property type="match status" value="2"/>
</dbReference>
<dbReference type="PROSITE" id="PS50188">
    <property type="entry name" value="B302_SPRY"/>
    <property type="match status" value="1"/>
</dbReference>
<dbReference type="PRINTS" id="PR01407">
    <property type="entry name" value="BUTYPHLNCDUF"/>
</dbReference>
<reference evidence="12" key="3">
    <citation type="submission" date="2025-09" db="UniProtKB">
        <authorList>
            <consortium name="Ensembl"/>
        </authorList>
    </citation>
    <scope>IDENTIFICATION</scope>
</reference>
<keyword evidence="5" id="KW-0862">Zinc</keyword>
<dbReference type="Gene3D" id="2.60.120.920">
    <property type="match status" value="1"/>
</dbReference>
<dbReference type="InterPro" id="IPR001870">
    <property type="entry name" value="B30.2/SPRY"/>
</dbReference>
<dbReference type="Gene3D" id="3.30.40.10">
    <property type="entry name" value="Zinc/RING finger domain, C3HC4 (zinc finger)"/>
    <property type="match status" value="1"/>
</dbReference>
<dbReference type="InterPro" id="IPR041577">
    <property type="entry name" value="RT_RNaseH_2"/>
</dbReference>
<keyword evidence="3" id="KW-0479">Metal-binding</keyword>
<evidence type="ECO:0000256" key="1">
    <source>
        <dbReference type="ARBA" id="ARBA00010879"/>
    </source>
</evidence>
<dbReference type="PANTHER" id="PTHR37984:SF13">
    <property type="entry name" value="RIBONUCLEASE H"/>
    <property type="match status" value="1"/>
</dbReference>
<dbReference type="CDD" id="cd01647">
    <property type="entry name" value="RT_LTR"/>
    <property type="match status" value="1"/>
</dbReference>
<dbReference type="STRING" id="106582.ENSMZEP00005037494"/>
<dbReference type="InterPro" id="IPR043128">
    <property type="entry name" value="Rev_trsase/Diguanyl_cyclase"/>
</dbReference>
<accession>A0A3P9DSR3</accession>
<evidence type="ECO:0000256" key="5">
    <source>
        <dbReference type="ARBA" id="ARBA00022833"/>
    </source>
</evidence>
<evidence type="ECO:0000256" key="4">
    <source>
        <dbReference type="ARBA" id="ARBA00022771"/>
    </source>
</evidence>
<evidence type="ECO:0000259" key="10">
    <source>
        <dbReference type="PROSITE" id="PS50188"/>
    </source>
</evidence>
<dbReference type="Pfam" id="PF00078">
    <property type="entry name" value="RVT_1"/>
    <property type="match status" value="1"/>
</dbReference>
<dbReference type="InterPro" id="IPR003877">
    <property type="entry name" value="SPRY_dom"/>
</dbReference>
<evidence type="ECO:0000256" key="6">
    <source>
        <dbReference type="PROSITE-ProRule" id="PRU00024"/>
    </source>
</evidence>
<dbReference type="Gene3D" id="3.30.160.60">
    <property type="entry name" value="Classic Zinc Finger"/>
    <property type="match status" value="2"/>
</dbReference>
<dbReference type="GO" id="GO:0008270">
    <property type="term" value="F:zinc ion binding"/>
    <property type="evidence" value="ECO:0007669"/>
    <property type="project" value="UniProtKB-KW"/>
</dbReference>
<dbReference type="EC" id="3.1.26.4" evidence="2"/>
<dbReference type="Pfam" id="PF13765">
    <property type="entry name" value="PRY"/>
    <property type="match status" value="1"/>
</dbReference>
<dbReference type="SMART" id="SM00449">
    <property type="entry name" value="SPRY"/>
    <property type="match status" value="1"/>
</dbReference>